<feature type="compositionally biased region" description="Basic residues" evidence="3">
    <location>
        <begin position="374"/>
        <end position="386"/>
    </location>
</feature>
<dbReference type="PANTHER" id="PTHR12181">
    <property type="entry name" value="LIPIN"/>
    <property type="match status" value="1"/>
</dbReference>
<dbReference type="InterPro" id="IPR031315">
    <property type="entry name" value="LNS2/PITP"/>
</dbReference>
<proteinExistence type="inferred from homology"/>
<evidence type="ECO:0000256" key="3">
    <source>
        <dbReference type="SAM" id="MobiDB-lite"/>
    </source>
</evidence>
<evidence type="ECO:0000313" key="5">
    <source>
        <dbReference type="Proteomes" id="UP000887575"/>
    </source>
</evidence>
<feature type="compositionally biased region" description="Basic and acidic residues" evidence="3">
    <location>
        <begin position="165"/>
        <end position="178"/>
    </location>
</feature>
<feature type="compositionally biased region" description="Basic and acidic residues" evidence="3">
    <location>
        <begin position="359"/>
        <end position="373"/>
    </location>
</feature>
<feature type="compositionally biased region" description="Basic and acidic residues" evidence="3">
    <location>
        <begin position="122"/>
        <end position="139"/>
    </location>
</feature>
<dbReference type="InterPro" id="IPR013209">
    <property type="entry name" value="LNS2"/>
</dbReference>
<feature type="compositionally biased region" description="Basic residues" evidence="3">
    <location>
        <begin position="397"/>
        <end position="409"/>
    </location>
</feature>
<sequence>MDYAYRVVNNIRYFYNTINPATLSGAIDVVVVEQPDGTLKSTPFHVRFGKYGVFSHTEKYVDITINGEEIDLKMKLGQNGVAFFVEETEDKVPDYLATSPLPEGVEAKTTQQVDTDQILNESARKLEEHKRSYDPKTRLLSEGSDVSESRSPTPPPTKSTQETWAQKEAKAAEKEKERKLALPRLSSVFSLTTESVSARFDDTDQITLNNNAKKGKVEVDLSPVQRKFSQHSSMFNHKRSLSNKGLPIEPKMSIDEFLKSLKAERKLHRRFEGRKAESLLQRSQSRFILRLNTMETLNRRRPLRRHSPLHLDRWLTELMWMRWLMDVYLIREVDRHNRRDQPRPQASDVTDWQWGQLPETREDQEKRAKEQKKGNKRSQRSDRHHGRGEVEALPHRQQSRLKAEKKKNRRRTGIYLDDLVGKGAANDPVQIEKYLGKSAPISLTYPDSGHGSSGGPSQPSSPTVIGSGASSDNDICDKTPTQETVAAAISIAAKSKQKQQQTIPFFRSARDEGDEIEIEGGKKYYRSLRLSSDKLKQLGLRWVGTTWCSCNVYLYKWYEKIVISDIDGTITKSDVPGHVIPAIGGQWAHTGVAELYSRIKDNGYKIVYLSSRAIGQSHTTKQYLKSVAQEQQVLPDGPVLLSPTSVLVAFRREVIERRPEEFKIAALSDLRKLFPVKHPFFSGFGNRETDTVSYRAVDIPISRILIIDPSGKVRRADSKGLVSTYLSMATDTVDFLFPPPLARRCITRMPDTLTVGGEKLYAPFAKPLTHSSFAHWRQDEVTSMQDEILVKYETERKELEKIREKCQEMKWGGSDNRSIGK</sequence>
<name>A0AAF3ELM9_9BILA</name>
<dbReference type="AlphaFoldDB" id="A0AAF3ELM9"/>
<feature type="compositionally biased region" description="Polar residues" evidence="3">
    <location>
        <begin position="108"/>
        <end position="120"/>
    </location>
</feature>
<feature type="compositionally biased region" description="Low complexity" evidence="3">
    <location>
        <begin position="446"/>
        <end position="462"/>
    </location>
</feature>
<organism evidence="5 6">
    <name type="scientific">Mesorhabditis belari</name>
    <dbReference type="NCBI Taxonomy" id="2138241"/>
    <lineage>
        <taxon>Eukaryota</taxon>
        <taxon>Metazoa</taxon>
        <taxon>Ecdysozoa</taxon>
        <taxon>Nematoda</taxon>
        <taxon>Chromadorea</taxon>
        <taxon>Rhabditida</taxon>
        <taxon>Rhabditina</taxon>
        <taxon>Rhabditomorpha</taxon>
        <taxon>Rhabditoidea</taxon>
        <taxon>Rhabditidae</taxon>
        <taxon>Mesorhabditinae</taxon>
        <taxon>Mesorhabditis</taxon>
    </lineage>
</organism>
<comment type="similarity">
    <text evidence="2">Belongs to the lipin family.</text>
</comment>
<dbReference type="GO" id="GO:0045944">
    <property type="term" value="P:positive regulation of transcription by RNA polymerase II"/>
    <property type="evidence" value="ECO:0007669"/>
    <property type="project" value="TreeGrafter"/>
</dbReference>
<feature type="region of interest" description="Disordered" evidence="3">
    <location>
        <begin position="97"/>
        <end position="178"/>
    </location>
</feature>
<dbReference type="InterPro" id="IPR026058">
    <property type="entry name" value="LIPIN"/>
</dbReference>
<protein>
    <recommendedName>
        <fullName evidence="4">LNS2/PITP domain-containing protein</fullName>
    </recommendedName>
</protein>
<comment type="catalytic activity">
    <reaction evidence="1">
        <text>a 1,2-diacyl-sn-glycero-3-phosphate + H2O = a 1,2-diacyl-sn-glycerol + phosphate</text>
        <dbReference type="Rhea" id="RHEA:27429"/>
        <dbReference type="ChEBI" id="CHEBI:15377"/>
        <dbReference type="ChEBI" id="CHEBI:17815"/>
        <dbReference type="ChEBI" id="CHEBI:43474"/>
        <dbReference type="ChEBI" id="CHEBI:58608"/>
        <dbReference type="EC" id="3.1.3.4"/>
    </reaction>
    <physiologicalReaction direction="left-to-right" evidence="1">
        <dbReference type="Rhea" id="RHEA:27430"/>
    </physiologicalReaction>
</comment>
<dbReference type="SMART" id="SM00775">
    <property type="entry name" value="LNS2"/>
    <property type="match status" value="1"/>
</dbReference>
<feature type="region of interest" description="Disordered" evidence="3">
    <location>
        <begin position="337"/>
        <end position="409"/>
    </location>
</feature>
<dbReference type="GO" id="GO:0032869">
    <property type="term" value="P:cellular response to insulin stimulus"/>
    <property type="evidence" value="ECO:0007669"/>
    <property type="project" value="TreeGrafter"/>
</dbReference>
<dbReference type="Pfam" id="PF04571">
    <property type="entry name" value="Lipin_N"/>
    <property type="match status" value="1"/>
</dbReference>
<dbReference type="GO" id="GO:0009062">
    <property type="term" value="P:fatty acid catabolic process"/>
    <property type="evidence" value="ECO:0007669"/>
    <property type="project" value="TreeGrafter"/>
</dbReference>
<dbReference type="GO" id="GO:0019432">
    <property type="term" value="P:triglyceride biosynthetic process"/>
    <property type="evidence" value="ECO:0007669"/>
    <property type="project" value="TreeGrafter"/>
</dbReference>
<evidence type="ECO:0000256" key="2">
    <source>
        <dbReference type="ARBA" id="ARBA00005476"/>
    </source>
</evidence>
<feature type="region of interest" description="Disordered" evidence="3">
    <location>
        <begin position="445"/>
        <end position="478"/>
    </location>
</feature>
<dbReference type="GO" id="GO:0005634">
    <property type="term" value="C:nucleus"/>
    <property type="evidence" value="ECO:0007669"/>
    <property type="project" value="TreeGrafter"/>
</dbReference>
<dbReference type="SUPFAM" id="SSF56784">
    <property type="entry name" value="HAD-like"/>
    <property type="match status" value="1"/>
</dbReference>
<dbReference type="InterPro" id="IPR036412">
    <property type="entry name" value="HAD-like_sf"/>
</dbReference>
<accession>A0AAF3ELM9</accession>
<feature type="domain" description="LNS2/PITP" evidence="4">
    <location>
        <begin position="561"/>
        <end position="716"/>
    </location>
</feature>
<dbReference type="InterPro" id="IPR007651">
    <property type="entry name" value="Lipin_N"/>
</dbReference>
<reference evidence="6" key="1">
    <citation type="submission" date="2024-02" db="UniProtKB">
        <authorList>
            <consortium name="WormBaseParasite"/>
        </authorList>
    </citation>
    <scope>IDENTIFICATION</scope>
</reference>
<dbReference type="GO" id="GO:0008195">
    <property type="term" value="F:phosphatidate phosphatase activity"/>
    <property type="evidence" value="ECO:0007669"/>
    <property type="project" value="UniProtKB-EC"/>
</dbReference>
<dbReference type="PANTHER" id="PTHR12181:SF12">
    <property type="entry name" value="PHOSPHATIDATE PHOSPHATASE"/>
    <property type="match status" value="1"/>
</dbReference>
<keyword evidence="5" id="KW-1185">Reference proteome</keyword>
<evidence type="ECO:0000259" key="4">
    <source>
        <dbReference type="SMART" id="SM00775"/>
    </source>
</evidence>
<dbReference type="Proteomes" id="UP000887575">
    <property type="component" value="Unassembled WGS sequence"/>
</dbReference>
<evidence type="ECO:0000313" key="6">
    <source>
        <dbReference type="WBParaSite" id="MBELARI_LOCUS14934"/>
    </source>
</evidence>
<dbReference type="WBParaSite" id="MBELARI_LOCUS14934">
    <property type="protein sequence ID" value="MBELARI_LOCUS14934"/>
    <property type="gene ID" value="MBELARI_LOCUS14934"/>
</dbReference>
<dbReference type="Pfam" id="PF08235">
    <property type="entry name" value="LNS2"/>
    <property type="match status" value="1"/>
</dbReference>
<feature type="compositionally biased region" description="Polar residues" evidence="3">
    <location>
        <begin position="468"/>
        <end position="478"/>
    </location>
</feature>
<dbReference type="GO" id="GO:0003713">
    <property type="term" value="F:transcription coactivator activity"/>
    <property type="evidence" value="ECO:0007669"/>
    <property type="project" value="TreeGrafter"/>
</dbReference>
<evidence type="ECO:0000256" key="1">
    <source>
        <dbReference type="ARBA" id="ARBA00001180"/>
    </source>
</evidence>